<reference evidence="1 2" key="1">
    <citation type="submission" date="2020-08" db="EMBL/GenBank/DDBJ databases">
        <title>Genomic Encyclopedia of Type Strains, Phase IV (KMG-IV): sequencing the most valuable type-strain genomes for metagenomic binning, comparative biology and taxonomic classification.</title>
        <authorList>
            <person name="Goeker M."/>
        </authorList>
    </citation>
    <scope>NUCLEOTIDE SEQUENCE [LARGE SCALE GENOMIC DNA]</scope>
    <source>
        <strain evidence="1 2">DSM 100734</strain>
    </source>
</reference>
<dbReference type="Proteomes" id="UP000547879">
    <property type="component" value="Unassembled WGS sequence"/>
</dbReference>
<gene>
    <name evidence="1" type="ORF">HNQ72_004557</name>
</gene>
<dbReference type="EMBL" id="JACHEG010000006">
    <property type="protein sequence ID" value="MBB6164712.1"/>
    <property type="molecule type" value="Genomic_DNA"/>
</dbReference>
<protein>
    <submittedName>
        <fullName evidence="1">Uncharacterized protein</fullName>
    </submittedName>
</protein>
<dbReference type="AlphaFoldDB" id="A0A7X0D1R3"/>
<evidence type="ECO:0000313" key="2">
    <source>
        <dbReference type="Proteomes" id="UP000547879"/>
    </source>
</evidence>
<comment type="caution">
    <text evidence="1">The sequence shown here is derived from an EMBL/GenBank/DDBJ whole genome shotgun (WGS) entry which is preliminary data.</text>
</comment>
<sequence>MTTLSKKQPSRASVDILSAINRYRHQRRLGRAWSVGDKRIAASTVAGLERDAYVREIAFKGSPYLVLTDEGKRLVGARAE</sequence>
<name>A0A7X0D1R3_9HYPH</name>
<evidence type="ECO:0000313" key="1">
    <source>
        <dbReference type="EMBL" id="MBB6164712.1"/>
    </source>
</evidence>
<keyword evidence="2" id="KW-1185">Reference proteome</keyword>
<proteinExistence type="predicted"/>
<organism evidence="1 2">
    <name type="scientific">Rhizobium wenxiniae</name>
    <dbReference type="NCBI Taxonomy" id="1737357"/>
    <lineage>
        <taxon>Bacteria</taxon>
        <taxon>Pseudomonadati</taxon>
        <taxon>Pseudomonadota</taxon>
        <taxon>Alphaproteobacteria</taxon>
        <taxon>Hyphomicrobiales</taxon>
        <taxon>Rhizobiaceae</taxon>
        <taxon>Rhizobium/Agrobacterium group</taxon>
        <taxon>Rhizobium</taxon>
    </lineage>
</organism>
<accession>A0A7X0D1R3</accession>